<feature type="transmembrane region" description="Helical" evidence="8">
    <location>
        <begin position="123"/>
        <end position="145"/>
    </location>
</feature>
<evidence type="ECO:0000313" key="10">
    <source>
        <dbReference type="Proteomes" id="UP001212097"/>
    </source>
</evidence>
<feature type="transmembrane region" description="Helical" evidence="8">
    <location>
        <begin position="322"/>
        <end position="344"/>
    </location>
</feature>
<evidence type="ECO:0000256" key="5">
    <source>
        <dbReference type="ARBA" id="ARBA00022989"/>
    </source>
</evidence>
<dbReference type="Pfam" id="PF09594">
    <property type="entry name" value="GT87"/>
    <property type="match status" value="1"/>
</dbReference>
<dbReference type="InterPro" id="IPR016570">
    <property type="entry name" value="UCP010361"/>
</dbReference>
<evidence type="ECO:0000256" key="8">
    <source>
        <dbReference type="SAM" id="Phobius"/>
    </source>
</evidence>
<dbReference type="PIRSF" id="PIRSF010361">
    <property type="entry name" value="UCP010361"/>
    <property type="match status" value="1"/>
</dbReference>
<feature type="transmembrane region" description="Helical" evidence="8">
    <location>
        <begin position="57"/>
        <end position="78"/>
    </location>
</feature>
<dbReference type="InterPro" id="IPR018584">
    <property type="entry name" value="GT87"/>
</dbReference>
<evidence type="ECO:0000256" key="2">
    <source>
        <dbReference type="ARBA" id="ARBA00022475"/>
    </source>
</evidence>
<sequence length="405" mass="44493">MLHVFIQPSSNFITGDVQYYLWWMQSGQPDSAVLREYPLPVVWFLRALHWSAGDSHFIPAFATTMLLLDALLAVAMWHDGHRAGALWWIVLVPFLGPIMWHRFDMVPAVCMGLAALWYRRHPAACGAMIALGAAVKLWPALLILPMISRRKAAMRRLTAFVATGFTLALASLLAGGWDRLVSPLTWQSDRGLQVESVLATVPVYQRFKNPDSGYRIEFSKYNAYEVFGPGASAWQLLSTVLMALAVTLAVGMAVISWRRNGLDHRSAVLADLVIIGALIIANKTLSPQYFVWWAAPAAMILDQVSGETTCENPPNPKTLSRARTWCGIVAGLLLVTALLTQLVYPLKYPGIIGAPPHRSSTLLLVVRNGMTIVTFAACVVAFVASLRMRRPAQPSSAPGRPVPTP</sequence>
<dbReference type="RefSeq" id="WP_271419274.1">
    <property type="nucleotide sequence ID" value="NZ_CP115668.1"/>
</dbReference>
<feature type="transmembrane region" description="Helical" evidence="8">
    <location>
        <begin position="364"/>
        <end position="386"/>
    </location>
</feature>
<keyword evidence="5 8" id="KW-1133">Transmembrane helix</keyword>
<feature type="transmembrane region" description="Helical" evidence="8">
    <location>
        <begin position="157"/>
        <end position="177"/>
    </location>
</feature>
<reference evidence="9 10" key="1">
    <citation type="submission" date="2023-01" db="EMBL/GenBank/DDBJ databases">
        <authorList>
            <person name="Lee S.H."/>
            <person name="Jung H.S."/>
            <person name="Yun J.U."/>
        </authorList>
    </citation>
    <scope>NUCLEOTIDE SEQUENCE [LARGE SCALE GENOMIC DNA]</scope>
    <source>
        <strain evidence="9 10">CBA3108</strain>
    </source>
</reference>
<evidence type="ECO:0000256" key="1">
    <source>
        <dbReference type="ARBA" id="ARBA00004651"/>
    </source>
</evidence>
<protein>
    <submittedName>
        <fullName evidence="9">Glycosyltransferase family 87 protein</fullName>
    </submittedName>
</protein>
<keyword evidence="10" id="KW-1185">Reference proteome</keyword>
<keyword evidence="2" id="KW-1003">Cell membrane</keyword>
<comment type="subcellular location">
    <subcellularLocation>
        <location evidence="1">Cell membrane</location>
        <topology evidence="1">Multi-pass membrane protein</topology>
    </subcellularLocation>
</comment>
<feature type="transmembrane region" description="Helical" evidence="8">
    <location>
        <begin position="85"/>
        <end position="103"/>
    </location>
</feature>
<evidence type="ECO:0000256" key="7">
    <source>
        <dbReference type="ARBA" id="ARBA00024033"/>
    </source>
</evidence>
<dbReference type="Proteomes" id="UP001212097">
    <property type="component" value="Chromosome"/>
</dbReference>
<evidence type="ECO:0000256" key="4">
    <source>
        <dbReference type="ARBA" id="ARBA00022692"/>
    </source>
</evidence>
<organism evidence="9 10">
    <name type="scientific">Cutibacterium equinum</name>
    <dbReference type="NCBI Taxonomy" id="3016342"/>
    <lineage>
        <taxon>Bacteria</taxon>
        <taxon>Bacillati</taxon>
        <taxon>Actinomycetota</taxon>
        <taxon>Actinomycetes</taxon>
        <taxon>Propionibacteriales</taxon>
        <taxon>Propionibacteriaceae</taxon>
        <taxon>Cutibacterium</taxon>
    </lineage>
</organism>
<evidence type="ECO:0000256" key="3">
    <source>
        <dbReference type="ARBA" id="ARBA00022679"/>
    </source>
</evidence>
<proteinExistence type="inferred from homology"/>
<keyword evidence="4 8" id="KW-0812">Transmembrane</keyword>
<name>A0ABY7R1B6_9ACTN</name>
<evidence type="ECO:0000313" key="9">
    <source>
        <dbReference type="EMBL" id="WCC81096.1"/>
    </source>
</evidence>
<gene>
    <name evidence="9" type="ORF">O6R08_05705</name>
</gene>
<reference evidence="9 10" key="2">
    <citation type="submission" date="2023-06" db="EMBL/GenBank/DDBJ databases">
        <title>The Gram-positive Non-spore-bearing Anaerobic Bacilli of Human Feces.</title>
        <authorList>
            <person name="Eggerth A.H."/>
        </authorList>
    </citation>
    <scope>NUCLEOTIDE SEQUENCE [LARGE SCALE GENOMIC DNA]</scope>
    <source>
        <strain evidence="9 10">CBA3108</strain>
    </source>
</reference>
<feature type="transmembrane region" description="Helical" evidence="8">
    <location>
        <begin position="233"/>
        <end position="255"/>
    </location>
</feature>
<accession>A0ABY7R1B6</accession>
<keyword evidence="3" id="KW-0808">Transferase</keyword>
<dbReference type="EMBL" id="CP115668">
    <property type="protein sequence ID" value="WCC81096.1"/>
    <property type="molecule type" value="Genomic_DNA"/>
</dbReference>
<evidence type="ECO:0000256" key="6">
    <source>
        <dbReference type="ARBA" id="ARBA00023136"/>
    </source>
</evidence>
<comment type="similarity">
    <text evidence="7">Belongs to the glycosyltransferase 87 family.</text>
</comment>
<keyword evidence="6 8" id="KW-0472">Membrane</keyword>